<comment type="similarity">
    <text evidence="1">Belongs to the carbohydrate kinase PfkB family.</text>
</comment>
<evidence type="ECO:0000313" key="6">
    <source>
        <dbReference type="Proteomes" id="UP001082703"/>
    </source>
</evidence>
<dbReference type="Pfam" id="PF00294">
    <property type="entry name" value="PfkB"/>
    <property type="match status" value="1"/>
</dbReference>
<dbReference type="InterPro" id="IPR002173">
    <property type="entry name" value="Carboh/pur_kinase_PfkB_CS"/>
</dbReference>
<evidence type="ECO:0000313" key="5">
    <source>
        <dbReference type="EMBL" id="MCY1714706.1"/>
    </source>
</evidence>
<dbReference type="InterPro" id="IPR050306">
    <property type="entry name" value="PfkB_Carbo_kinase"/>
</dbReference>
<protein>
    <submittedName>
        <fullName evidence="5">PfkB family carbohydrate kinase</fullName>
    </submittedName>
</protein>
<dbReference type="PROSITE" id="PS00583">
    <property type="entry name" value="PFKB_KINASES_1"/>
    <property type="match status" value="1"/>
</dbReference>
<dbReference type="InterPro" id="IPR029056">
    <property type="entry name" value="Ribokinase-like"/>
</dbReference>
<dbReference type="SUPFAM" id="SSF53613">
    <property type="entry name" value="Ribokinase-like"/>
    <property type="match status" value="1"/>
</dbReference>
<dbReference type="Proteomes" id="UP001082703">
    <property type="component" value="Unassembled WGS sequence"/>
</dbReference>
<reference evidence="5 6" key="1">
    <citation type="submission" date="2022-11" db="EMBL/GenBank/DDBJ databases">
        <authorList>
            <person name="Caiyu Z."/>
        </authorList>
    </citation>
    <scope>NUCLEOTIDE SEQUENCE [LARGE SCALE GENOMIC DNA]</scope>
    <source>
        <strain evidence="5 6">YR-4</strain>
    </source>
</reference>
<dbReference type="GO" id="GO:0016301">
    <property type="term" value="F:kinase activity"/>
    <property type="evidence" value="ECO:0007669"/>
    <property type="project" value="UniProtKB-KW"/>
</dbReference>
<dbReference type="InterPro" id="IPR011611">
    <property type="entry name" value="PfkB_dom"/>
</dbReference>
<accession>A0ABT4BUX7</accession>
<comment type="caution">
    <text evidence="5">The sequence shown here is derived from an EMBL/GenBank/DDBJ whole genome shotgun (WGS) entry which is preliminary data.</text>
</comment>
<gene>
    <name evidence="5" type="ORF">OUY18_10625</name>
</gene>
<dbReference type="RefSeq" id="WP_268058760.1">
    <property type="nucleotide sequence ID" value="NZ_JAPOHA010000010.1"/>
</dbReference>
<feature type="domain" description="Carbohydrate kinase PfkB" evidence="4">
    <location>
        <begin position="21"/>
        <end position="249"/>
    </location>
</feature>
<dbReference type="PANTHER" id="PTHR43085">
    <property type="entry name" value="HEXOKINASE FAMILY MEMBER"/>
    <property type="match status" value="1"/>
</dbReference>
<keyword evidence="3 5" id="KW-0418">Kinase</keyword>
<proteinExistence type="inferred from homology"/>
<evidence type="ECO:0000256" key="2">
    <source>
        <dbReference type="ARBA" id="ARBA00022679"/>
    </source>
</evidence>
<evidence type="ECO:0000256" key="3">
    <source>
        <dbReference type="ARBA" id="ARBA00022777"/>
    </source>
</evidence>
<organism evidence="5 6">
    <name type="scientific">Caproiciproducens galactitolivorans</name>
    <dbReference type="NCBI Taxonomy" id="642589"/>
    <lineage>
        <taxon>Bacteria</taxon>
        <taxon>Bacillati</taxon>
        <taxon>Bacillota</taxon>
        <taxon>Clostridia</taxon>
        <taxon>Eubacteriales</taxon>
        <taxon>Acutalibacteraceae</taxon>
        <taxon>Caproiciproducens</taxon>
    </lineage>
</organism>
<dbReference type="EMBL" id="JAPOHA010000010">
    <property type="protein sequence ID" value="MCY1714706.1"/>
    <property type="molecule type" value="Genomic_DNA"/>
</dbReference>
<evidence type="ECO:0000256" key="1">
    <source>
        <dbReference type="ARBA" id="ARBA00010688"/>
    </source>
</evidence>
<dbReference type="Gene3D" id="3.40.1190.20">
    <property type="match status" value="1"/>
</dbReference>
<name>A0ABT4BUX7_9FIRM</name>
<keyword evidence="6" id="KW-1185">Reference proteome</keyword>
<dbReference type="PANTHER" id="PTHR43085:SF41">
    <property type="entry name" value="FRUCTOSELYSINE 6-KINASE"/>
    <property type="match status" value="1"/>
</dbReference>
<evidence type="ECO:0000259" key="4">
    <source>
        <dbReference type="Pfam" id="PF00294"/>
    </source>
</evidence>
<keyword evidence="2" id="KW-0808">Transferase</keyword>
<sequence length="311" mass="33990">MIKTLGIGDNVCDKYLHISTIYPGGNALNVAVFSGMLGARAAYLGTFGDDPVGKHVYEAAAKIGLDLSHCRFEHGDNGCARVQLVNGDRVFLTGNRGGVSREKPPVLTGMDEDYISGFDLVHTSVYSFLEPQLPVIRRAAGFVSMDFSNRTDEGYFRECCPYIDCAEISCGDQGETEIRAAMEKIMDYGCRHIVLATRGSKGAFVLVDGHFYEQSPFLVKARDTMGAGDAFIACFLTNYIDGIRDSADFGPDSGNKGITAAAEYKDCLIRLSLYRAAVFSSAQCQRDGSFGYGKQVERTEEDEKVMRKESV</sequence>